<dbReference type="EMBL" id="WNJL01000037">
    <property type="protein sequence ID" value="NDU43567.1"/>
    <property type="molecule type" value="Genomic_DNA"/>
</dbReference>
<evidence type="ECO:0000256" key="1">
    <source>
        <dbReference type="SAM" id="Phobius"/>
    </source>
</evidence>
<keyword evidence="1" id="KW-0812">Transmembrane</keyword>
<feature type="transmembrane region" description="Helical" evidence="1">
    <location>
        <begin position="190"/>
        <end position="209"/>
    </location>
</feature>
<accession>A0A845UCT2</accession>
<dbReference type="Pfam" id="PF01569">
    <property type="entry name" value="PAP2"/>
    <property type="match status" value="1"/>
</dbReference>
<feature type="transmembrane region" description="Helical" evidence="1">
    <location>
        <begin position="159"/>
        <end position="178"/>
    </location>
</feature>
<reference evidence="3" key="1">
    <citation type="submission" date="2019-11" db="EMBL/GenBank/DDBJ databases">
        <title>Acidithiobacillus ferrianus sp. nov.: a facultatively anaerobic and extremely acidophilic chemolithoautotroph.</title>
        <authorList>
            <person name="Norris P.R."/>
            <person name="Falagan C."/>
            <person name="Moya-Beltran A."/>
            <person name="Castro M."/>
            <person name="Quatrini R."/>
            <person name="Johnson D.B."/>
        </authorList>
    </citation>
    <scope>NUCLEOTIDE SEQUENCE [LARGE SCALE GENOMIC DNA]</scope>
    <source>
        <strain evidence="3">MG</strain>
    </source>
</reference>
<dbReference type="SUPFAM" id="SSF48317">
    <property type="entry name" value="Acid phosphatase/Vanadium-dependent haloperoxidase"/>
    <property type="match status" value="1"/>
</dbReference>
<organism evidence="3">
    <name type="scientific">Acidithiobacillus ferrianus</name>
    <dbReference type="NCBI Taxonomy" id="2678518"/>
    <lineage>
        <taxon>Bacteria</taxon>
        <taxon>Pseudomonadati</taxon>
        <taxon>Pseudomonadota</taxon>
        <taxon>Acidithiobacillia</taxon>
        <taxon>Acidithiobacillales</taxon>
        <taxon>Acidithiobacillaceae</taxon>
        <taxon>Acidithiobacillus</taxon>
    </lineage>
</organism>
<dbReference type="AlphaFoldDB" id="A0A845UCT2"/>
<proteinExistence type="predicted"/>
<keyword evidence="1" id="KW-0472">Membrane</keyword>
<dbReference type="RefSeq" id="WP_163098751.1">
    <property type="nucleotide sequence ID" value="NZ_CP127523.1"/>
</dbReference>
<feature type="transmembrane region" description="Helical" evidence="1">
    <location>
        <begin position="95"/>
        <end position="114"/>
    </location>
</feature>
<evidence type="ECO:0000259" key="2">
    <source>
        <dbReference type="SMART" id="SM00014"/>
    </source>
</evidence>
<protein>
    <submittedName>
        <fullName evidence="3">Phosphatase PAP2 family protein</fullName>
    </submittedName>
</protein>
<evidence type="ECO:0000313" key="3">
    <source>
        <dbReference type="EMBL" id="NDU43567.1"/>
    </source>
</evidence>
<feature type="transmembrane region" description="Helical" evidence="1">
    <location>
        <begin position="134"/>
        <end position="152"/>
    </location>
</feature>
<feature type="transmembrane region" description="Helical" evidence="1">
    <location>
        <begin position="230"/>
        <end position="248"/>
    </location>
</feature>
<sequence>MRGPQRWELLALLLFGLGLAALLWLYVGDVLASMLWHRMALLDARWEAEIMQSRDPAWQPFWAGVTRLGGPGFLPWLVALLTAACFAARRFFEGILLMWGTTVLTILVQLVKAATDRARPATAVDALSPAFPSAHVSLSFLVYGLLALYILAPNGFRRSLRVSLVSVLVALVAAISWSRLALGAQWPSDVLGAGLLSGLWLGLLGAAWRGYRRRHPPRALVGAERIWSRVALGSLGIAGLAVLGSVLAG</sequence>
<gene>
    <name evidence="3" type="ORF">GL267_13320</name>
</gene>
<comment type="caution">
    <text evidence="3">The sequence shown here is derived from an EMBL/GenBank/DDBJ whole genome shotgun (WGS) entry which is preliminary data.</text>
</comment>
<feature type="transmembrane region" description="Helical" evidence="1">
    <location>
        <begin position="68"/>
        <end position="88"/>
    </location>
</feature>
<dbReference type="InterPro" id="IPR036938">
    <property type="entry name" value="PAP2/HPO_sf"/>
</dbReference>
<dbReference type="InterPro" id="IPR000326">
    <property type="entry name" value="PAP2/HPO"/>
</dbReference>
<dbReference type="SMART" id="SM00014">
    <property type="entry name" value="acidPPc"/>
    <property type="match status" value="1"/>
</dbReference>
<dbReference type="Gene3D" id="1.20.144.10">
    <property type="entry name" value="Phosphatidic acid phosphatase type 2/haloperoxidase"/>
    <property type="match status" value="1"/>
</dbReference>
<feature type="domain" description="Phosphatidic acid phosphatase type 2/haloperoxidase" evidence="2">
    <location>
        <begin position="93"/>
        <end position="205"/>
    </location>
</feature>
<name>A0A845UCT2_9PROT</name>
<keyword evidence="1" id="KW-1133">Transmembrane helix</keyword>